<gene>
    <name evidence="1" type="ORF">I7I53_03399</name>
</gene>
<dbReference type="Proteomes" id="UP000663419">
    <property type="component" value="Chromosome 4"/>
</dbReference>
<evidence type="ECO:0000313" key="2">
    <source>
        <dbReference type="Proteomes" id="UP000663419"/>
    </source>
</evidence>
<dbReference type="VEuPathDB" id="FungiDB:I7I53_03399"/>
<evidence type="ECO:0000313" key="1">
    <source>
        <dbReference type="EMBL" id="QSS55505.1"/>
    </source>
</evidence>
<dbReference type="EMBL" id="CP069105">
    <property type="protein sequence ID" value="QSS55505.1"/>
    <property type="molecule type" value="Genomic_DNA"/>
</dbReference>
<organism evidence="1 2">
    <name type="scientific">Ajellomyces capsulatus (strain H88)</name>
    <name type="common">Darling's disease fungus</name>
    <name type="synonym">Histoplasma capsulatum</name>
    <dbReference type="NCBI Taxonomy" id="544711"/>
    <lineage>
        <taxon>Eukaryota</taxon>
        <taxon>Fungi</taxon>
        <taxon>Dikarya</taxon>
        <taxon>Ascomycota</taxon>
        <taxon>Pezizomycotina</taxon>
        <taxon>Eurotiomycetes</taxon>
        <taxon>Eurotiomycetidae</taxon>
        <taxon>Onygenales</taxon>
        <taxon>Ajellomycetaceae</taxon>
        <taxon>Histoplasma</taxon>
    </lineage>
</organism>
<proteinExistence type="predicted"/>
<reference evidence="1" key="1">
    <citation type="submission" date="2021-01" db="EMBL/GenBank/DDBJ databases">
        <title>Chromosome-level genome assembly of a human fungal pathogen reveals clustering of transcriptionally co-regulated genes.</title>
        <authorList>
            <person name="Voorhies M."/>
            <person name="Cohen S."/>
            <person name="Shea T.P."/>
            <person name="Petrus S."/>
            <person name="Munoz J.F."/>
            <person name="Poplawski S."/>
            <person name="Goldman W.E."/>
            <person name="Michael T."/>
            <person name="Cuomo C.A."/>
            <person name="Sil A."/>
            <person name="Beyhan S."/>
        </authorList>
    </citation>
    <scope>NUCLEOTIDE SEQUENCE</scope>
    <source>
        <strain evidence="1">H88</strain>
    </source>
</reference>
<dbReference type="AlphaFoldDB" id="A0A8A1LQU8"/>
<name>A0A8A1LQU8_AJEC8</name>
<protein>
    <submittedName>
        <fullName evidence="1">Uncharacterized protein</fullName>
    </submittedName>
</protein>
<sequence length="60" mass="6918">MGERNVIAMCSTLMVNPVHLNPYHFRRTPILPSTPRFWLTQRSHIAYLFYTASVLPLAST</sequence>
<accession>A0A8A1LQU8</accession>